<evidence type="ECO:0000256" key="1">
    <source>
        <dbReference type="SAM" id="Phobius"/>
    </source>
</evidence>
<reference evidence="3" key="1">
    <citation type="submission" date="2017-09" db="EMBL/GenBank/DDBJ databases">
        <authorList>
            <person name="Varghese N."/>
            <person name="Submissions S."/>
        </authorList>
    </citation>
    <scope>NUCLEOTIDE SEQUENCE [LARGE SCALE GENOMIC DNA]</scope>
    <source>
        <strain evidence="3">DSM 44270</strain>
    </source>
</reference>
<feature type="transmembrane region" description="Helical" evidence="1">
    <location>
        <begin position="66"/>
        <end position="85"/>
    </location>
</feature>
<protein>
    <submittedName>
        <fullName evidence="2">Uncharacterized protein</fullName>
    </submittedName>
</protein>
<sequence length="132" mass="13457">MPPVPAIAAAVLGLIAAFVPAIFAMAAFAFSGGQLEGSAWLLLAVPVILALGLLVGAAMLLAGRSWLVLALPAALLTLLLVYGYVTGGWGAGFFGVFTVLVPLLTAVLAVLPPVRSWVAARRRPTSSLRPPG</sequence>
<feature type="transmembrane region" description="Helical" evidence="1">
    <location>
        <begin position="91"/>
        <end position="114"/>
    </location>
</feature>
<gene>
    <name evidence="2" type="ORF">SAMN06272739_3688</name>
</gene>
<evidence type="ECO:0000313" key="3">
    <source>
        <dbReference type="Proteomes" id="UP000219482"/>
    </source>
</evidence>
<evidence type="ECO:0000313" key="2">
    <source>
        <dbReference type="EMBL" id="SOE02721.1"/>
    </source>
</evidence>
<dbReference type="Proteomes" id="UP000219482">
    <property type="component" value="Unassembled WGS sequence"/>
</dbReference>
<organism evidence="2 3">
    <name type="scientific">Blastococcus haudaquaticus</name>
    <dbReference type="NCBI Taxonomy" id="1938745"/>
    <lineage>
        <taxon>Bacteria</taxon>
        <taxon>Bacillati</taxon>
        <taxon>Actinomycetota</taxon>
        <taxon>Actinomycetes</taxon>
        <taxon>Geodermatophilales</taxon>
        <taxon>Geodermatophilaceae</taxon>
        <taxon>Blastococcus</taxon>
    </lineage>
</organism>
<keyword evidence="1" id="KW-0472">Membrane</keyword>
<name>A0A286H4N9_9ACTN</name>
<dbReference type="AlphaFoldDB" id="A0A286H4N9"/>
<feature type="transmembrane region" description="Helical" evidence="1">
    <location>
        <begin position="39"/>
        <end position="61"/>
    </location>
</feature>
<dbReference type="EMBL" id="OCNK01000005">
    <property type="protein sequence ID" value="SOE02721.1"/>
    <property type="molecule type" value="Genomic_DNA"/>
</dbReference>
<accession>A0A286H4N9</accession>
<keyword evidence="3" id="KW-1185">Reference proteome</keyword>
<keyword evidence="1" id="KW-1133">Transmembrane helix</keyword>
<keyword evidence="1" id="KW-0812">Transmembrane</keyword>
<proteinExistence type="predicted"/>